<keyword evidence="3" id="KW-1185">Reference proteome</keyword>
<evidence type="ECO:0008006" key="4">
    <source>
        <dbReference type="Google" id="ProtNLM"/>
    </source>
</evidence>
<organism evidence="2 3">
    <name type="scientific">Pleurodeles waltl</name>
    <name type="common">Iberian ribbed newt</name>
    <dbReference type="NCBI Taxonomy" id="8319"/>
    <lineage>
        <taxon>Eukaryota</taxon>
        <taxon>Metazoa</taxon>
        <taxon>Chordata</taxon>
        <taxon>Craniata</taxon>
        <taxon>Vertebrata</taxon>
        <taxon>Euteleostomi</taxon>
        <taxon>Amphibia</taxon>
        <taxon>Batrachia</taxon>
        <taxon>Caudata</taxon>
        <taxon>Salamandroidea</taxon>
        <taxon>Salamandridae</taxon>
        <taxon>Pleurodelinae</taxon>
        <taxon>Pleurodeles</taxon>
    </lineage>
</organism>
<accession>A0AAV7QPQ5</accession>
<gene>
    <name evidence="2" type="ORF">NDU88_006687</name>
</gene>
<sequence length="106" mass="11026">MWAVAVLFLLGARRSCGWCGGRGFLPLVNRSRRPCGHLFGCCVGPPMLDSRQLVGQRPALHAAGAGRGHGCPEPPRLDALGCAGAPQRWRPGGLIGGSGRAAWPCG</sequence>
<dbReference type="Proteomes" id="UP001066276">
    <property type="component" value="Chromosome 6"/>
</dbReference>
<evidence type="ECO:0000313" key="3">
    <source>
        <dbReference type="Proteomes" id="UP001066276"/>
    </source>
</evidence>
<dbReference type="AlphaFoldDB" id="A0AAV7QPQ5"/>
<protein>
    <recommendedName>
        <fullName evidence="4">Secreted protein</fullName>
    </recommendedName>
</protein>
<name>A0AAV7QPQ5_PLEWA</name>
<evidence type="ECO:0000313" key="2">
    <source>
        <dbReference type="EMBL" id="KAJ1140330.1"/>
    </source>
</evidence>
<feature type="signal peptide" evidence="1">
    <location>
        <begin position="1"/>
        <end position="17"/>
    </location>
</feature>
<feature type="chain" id="PRO_5043361527" description="Secreted protein" evidence="1">
    <location>
        <begin position="18"/>
        <end position="106"/>
    </location>
</feature>
<dbReference type="EMBL" id="JANPWB010000010">
    <property type="protein sequence ID" value="KAJ1140330.1"/>
    <property type="molecule type" value="Genomic_DNA"/>
</dbReference>
<keyword evidence="1" id="KW-0732">Signal</keyword>
<proteinExistence type="predicted"/>
<reference evidence="2" key="1">
    <citation type="journal article" date="2022" name="bioRxiv">
        <title>Sequencing and chromosome-scale assembly of the giantPleurodeles waltlgenome.</title>
        <authorList>
            <person name="Brown T."/>
            <person name="Elewa A."/>
            <person name="Iarovenko S."/>
            <person name="Subramanian E."/>
            <person name="Araus A.J."/>
            <person name="Petzold A."/>
            <person name="Susuki M."/>
            <person name="Suzuki K.-i.T."/>
            <person name="Hayashi T."/>
            <person name="Toyoda A."/>
            <person name="Oliveira C."/>
            <person name="Osipova E."/>
            <person name="Leigh N.D."/>
            <person name="Simon A."/>
            <person name="Yun M.H."/>
        </authorList>
    </citation>
    <scope>NUCLEOTIDE SEQUENCE</scope>
    <source>
        <strain evidence="2">20211129_DDA</strain>
        <tissue evidence="2">Liver</tissue>
    </source>
</reference>
<evidence type="ECO:0000256" key="1">
    <source>
        <dbReference type="SAM" id="SignalP"/>
    </source>
</evidence>
<comment type="caution">
    <text evidence="2">The sequence shown here is derived from an EMBL/GenBank/DDBJ whole genome shotgun (WGS) entry which is preliminary data.</text>
</comment>